<feature type="compositionally biased region" description="Gly residues" evidence="1">
    <location>
        <begin position="173"/>
        <end position="183"/>
    </location>
</feature>
<reference evidence="2 3" key="1">
    <citation type="journal article" date="2024" name="G3 (Bethesda)">
        <title>Genome assembly of Hibiscus sabdariffa L. provides insights into metabolisms of medicinal natural products.</title>
        <authorList>
            <person name="Kim T."/>
        </authorList>
    </citation>
    <scope>NUCLEOTIDE SEQUENCE [LARGE SCALE GENOMIC DNA]</scope>
    <source>
        <strain evidence="2">TK-2024</strain>
        <tissue evidence="2">Old leaves</tissue>
    </source>
</reference>
<gene>
    <name evidence="2" type="ORF">V6N12_001418</name>
</gene>
<evidence type="ECO:0000313" key="2">
    <source>
        <dbReference type="EMBL" id="KAK8489844.1"/>
    </source>
</evidence>
<evidence type="ECO:0000256" key="1">
    <source>
        <dbReference type="SAM" id="MobiDB-lite"/>
    </source>
</evidence>
<dbReference type="EMBL" id="JBBPBM010000891">
    <property type="protein sequence ID" value="KAK8489844.1"/>
    <property type="molecule type" value="Genomic_DNA"/>
</dbReference>
<feature type="region of interest" description="Disordered" evidence="1">
    <location>
        <begin position="171"/>
        <end position="198"/>
    </location>
</feature>
<evidence type="ECO:0000313" key="3">
    <source>
        <dbReference type="Proteomes" id="UP001472677"/>
    </source>
</evidence>
<name>A0ABR2A9W0_9ROSI</name>
<organism evidence="2 3">
    <name type="scientific">Hibiscus sabdariffa</name>
    <name type="common">roselle</name>
    <dbReference type="NCBI Taxonomy" id="183260"/>
    <lineage>
        <taxon>Eukaryota</taxon>
        <taxon>Viridiplantae</taxon>
        <taxon>Streptophyta</taxon>
        <taxon>Embryophyta</taxon>
        <taxon>Tracheophyta</taxon>
        <taxon>Spermatophyta</taxon>
        <taxon>Magnoliopsida</taxon>
        <taxon>eudicotyledons</taxon>
        <taxon>Gunneridae</taxon>
        <taxon>Pentapetalae</taxon>
        <taxon>rosids</taxon>
        <taxon>malvids</taxon>
        <taxon>Malvales</taxon>
        <taxon>Malvaceae</taxon>
        <taxon>Malvoideae</taxon>
        <taxon>Hibiscus</taxon>
    </lineage>
</organism>
<comment type="caution">
    <text evidence="2">The sequence shown here is derived from an EMBL/GenBank/DDBJ whole genome shotgun (WGS) entry which is preliminary data.</text>
</comment>
<keyword evidence="3" id="KW-1185">Reference proteome</keyword>
<feature type="compositionally biased region" description="Basic and acidic residues" evidence="1">
    <location>
        <begin position="188"/>
        <end position="198"/>
    </location>
</feature>
<proteinExistence type="predicted"/>
<dbReference type="Proteomes" id="UP001472677">
    <property type="component" value="Unassembled WGS sequence"/>
</dbReference>
<sequence>MGTRTNNGVLVLRGGNVGLGFRLWESRARQAFCRRKGRLERPGPDRRNRVAATVRPWNEAWVLAQRVTSGDWYVVYGLISNRVRVQWWYDNEGSGVPSFGLNGEWMKAYGLEKRQRQKDEANEVSRNGEVNSKDCQERRWGYGKGENSGEQWSQAQTNLKRVRGNSRLFVTKGGAGGVDGGQGRMRKRYELKGGKGGD</sequence>
<accession>A0ABR2A9W0</accession>
<protein>
    <submittedName>
        <fullName evidence="2">Uncharacterized protein</fullName>
    </submittedName>
</protein>